<feature type="compositionally biased region" description="Polar residues" evidence="1">
    <location>
        <begin position="68"/>
        <end position="78"/>
    </location>
</feature>
<sequence>QLSNKCYSKQIAIYASILAHLQKELIENQQVRSKQNCQRQSYDRRRERYQVTSKKNPQKQPEADGKASKSQGPSIQRAGTSEAIPFWTRLMLGQNVNNAEGKHLKQQLNATIKLFENYYGKKASQILQTGEHASKCQKELLLGREYLTQGLEMNGRGAPESIVVSDAEKEVETEQFAVFVEHSLVAATTALVQGDFQAAQQFILISHHTA</sequence>
<dbReference type="Proteomes" id="UP000324800">
    <property type="component" value="Unassembled WGS sequence"/>
</dbReference>
<gene>
    <name evidence="2" type="ORF">EZS28_001129</name>
</gene>
<reference evidence="2 3" key="1">
    <citation type="submission" date="2019-03" db="EMBL/GenBank/DDBJ databases">
        <title>Single cell metagenomics reveals metabolic interactions within the superorganism composed of flagellate Streblomastix strix and complex community of Bacteroidetes bacteria on its surface.</title>
        <authorList>
            <person name="Treitli S.C."/>
            <person name="Kolisko M."/>
            <person name="Husnik F."/>
            <person name="Keeling P."/>
            <person name="Hampl V."/>
        </authorList>
    </citation>
    <scope>NUCLEOTIDE SEQUENCE [LARGE SCALE GENOMIC DNA]</scope>
    <source>
        <strain evidence="2">ST1C</strain>
    </source>
</reference>
<dbReference type="EMBL" id="SNRW01000111">
    <property type="protein sequence ID" value="KAA6403334.1"/>
    <property type="molecule type" value="Genomic_DNA"/>
</dbReference>
<proteinExistence type="predicted"/>
<comment type="caution">
    <text evidence="2">The sequence shown here is derived from an EMBL/GenBank/DDBJ whole genome shotgun (WGS) entry which is preliminary data.</text>
</comment>
<accession>A0A5J4X850</accession>
<protein>
    <submittedName>
        <fullName evidence="2">Uncharacterized protein</fullName>
    </submittedName>
</protein>
<feature type="non-terminal residue" evidence="2">
    <location>
        <position position="1"/>
    </location>
</feature>
<evidence type="ECO:0000313" key="3">
    <source>
        <dbReference type="Proteomes" id="UP000324800"/>
    </source>
</evidence>
<name>A0A5J4X850_9EUKA</name>
<evidence type="ECO:0000256" key="1">
    <source>
        <dbReference type="SAM" id="MobiDB-lite"/>
    </source>
</evidence>
<feature type="compositionally biased region" description="Polar residues" evidence="1">
    <location>
        <begin position="50"/>
        <end position="59"/>
    </location>
</feature>
<feature type="compositionally biased region" description="Polar residues" evidence="1">
    <location>
        <begin position="30"/>
        <end position="40"/>
    </location>
</feature>
<feature type="region of interest" description="Disordered" evidence="1">
    <location>
        <begin position="30"/>
        <end position="78"/>
    </location>
</feature>
<dbReference type="AlphaFoldDB" id="A0A5J4X850"/>
<evidence type="ECO:0000313" key="2">
    <source>
        <dbReference type="EMBL" id="KAA6403334.1"/>
    </source>
</evidence>
<organism evidence="2 3">
    <name type="scientific">Streblomastix strix</name>
    <dbReference type="NCBI Taxonomy" id="222440"/>
    <lineage>
        <taxon>Eukaryota</taxon>
        <taxon>Metamonada</taxon>
        <taxon>Preaxostyla</taxon>
        <taxon>Oxymonadida</taxon>
        <taxon>Streblomastigidae</taxon>
        <taxon>Streblomastix</taxon>
    </lineage>
</organism>